<dbReference type="EMBL" id="JBJUIK010000015">
    <property type="protein sequence ID" value="KAL3501437.1"/>
    <property type="molecule type" value="Genomic_DNA"/>
</dbReference>
<dbReference type="PANTHER" id="PTHR36488">
    <property type="entry name" value="CASP-LIKE PROTEIN 1U1"/>
    <property type="match status" value="1"/>
</dbReference>
<comment type="caution">
    <text evidence="9">The sequence shown here is derived from an EMBL/GenBank/DDBJ whole genome shotgun (WGS) entry which is preliminary data.</text>
</comment>
<reference evidence="9 10" key="1">
    <citation type="submission" date="2024-11" db="EMBL/GenBank/DDBJ databases">
        <title>A near-complete genome assembly of Cinchona calisaya.</title>
        <authorList>
            <person name="Lian D.C."/>
            <person name="Zhao X.W."/>
            <person name="Wei L."/>
        </authorList>
    </citation>
    <scope>NUCLEOTIDE SEQUENCE [LARGE SCALE GENOMIC DNA]</scope>
    <source>
        <tissue evidence="9">Nenye</tissue>
    </source>
</reference>
<evidence type="ECO:0000256" key="1">
    <source>
        <dbReference type="ARBA" id="ARBA00004651"/>
    </source>
</evidence>
<keyword evidence="5 7" id="KW-1133">Transmembrane helix</keyword>
<dbReference type="Proteomes" id="UP001630127">
    <property type="component" value="Unassembled WGS sequence"/>
</dbReference>
<name>A0ABD2Y6B3_9GENT</name>
<comment type="subcellular location">
    <subcellularLocation>
        <location evidence="1 7">Cell membrane</location>
        <topology evidence="1 7">Multi-pass membrane protein</topology>
    </subcellularLocation>
</comment>
<dbReference type="InterPro" id="IPR044173">
    <property type="entry name" value="CASPL"/>
</dbReference>
<dbReference type="AlphaFoldDB" id="A0ABD2Y6B3"/>
<dbReference type="InterPro" id="IPR006459">
    <property type="entry name" value="CASP/CASPL"/>
</dbReference>
<accession>A0ABD2Y6B3</accession>
<evidence type="ECO:0000256" key="6">
    <source>
        <dbReference type="ARBA" id="ARBA00023136"/>
    </source>
</evidence>
<sequence>MDTKEKVVKLEAGEASSRVKGSRGISIFDLILRIVAIVGTLGSAIAMGTTNQTLPFFNQFIQFQAQYNDFSTFTLFVIVNAIVCGYLALSLPLSIFHIVRSRAAKSRILLIFLDTMMVALLTAGASAAAAIVYLAHNGNSSANWFAICQQYQDFCQRISGSLIGSFVAVVSIVLLIILSGVALSRH</sequence>
<comment type="similarity">
    <text evidence="2 7">Belongs to the Casparian strip membrane proteins (CASP) family.</text>
</comment>
<evidence type="ECO:0000256" key="5">
    <source>
        <dbReference type="ARBA" id="ARBA00022989"/>
    </source>
</evidence>
<proteinExistence type="inferred from homology"/>
<dbReference type="InterPro" id="IPR006702">
    <property type="entry name" value="CASP_dom"/>
</dbReference>
<keyword evidence="6 7" id="KW-0472">Membrane</keyword>
<gene>
    <name evidence="9" type="ORF">ACH5RR_035886</name>
</gene>
<feature type="transmembrane region" description="Helical" evidence="7">
    <location>
        <begin position="162"/>
        <end position="183"/>
    </location>
</feature>
<evidence type="ECO:0000259" key="8">
    <source>
        <dbReference type="Pfam" id="PF04535"/>
    </source>
</evidence>
<comment type="subunit">
    <text evidence="7">Homodimer and heterodimers.</text>
</comment>
<feature type="transmembrane region" description="Helical" evidence="7">
    <location>
        <begin position="30"/>
        <end position="50"/>
    </location>
</feature>
<feature type="transmembrane region" description="Helical" evidence="7">
    <location>
        <begin position="108"/>
        <end position="135"/>
    </location>
</feature>
<evidence type="ECO:0000256" key="2">
    <source>
        <dbReference type="ARBA" id="ARBA00007651"/>
    </source>
</evidence>
<feature type="domain" description="Casparian strip membrane protein" evidence="8">
    <location>
        <begin position="23"/>
        <end position="170"/>
    </location>
</feature>
<evidence type="ECO:0000313" key="10">
    <source>
        <dbReference type="Proteomes" id="UP001630127"/>
    </source>
</evidence>
<keyword evidence="4 7" id="KW-0812">Transmembrane</keyword>
<organism evidence="9 10">
    <name type="scientific">Cinchona calisaya</name>
    <dbReference type="NCBI Taxonomy" id="153742"/>
    <lineage>
        <taxon>Eukaryota</taxon>
        <taxon>Viridiplantae</taxon>
        <taxon>Streptophyta</taxon>
        <taxon>Embryophyta</taxon>
        <taxon>Tracheophyta</taxon>
        <taxon>Spermatophyta</taxon>
        <taxon>Magnoliopsida</taxon>
        <taxon>eudicotyledons</taxon>
        <taxon>Gunneridae</taxon>
        <taxon>Pentapetalae</taxon>
        <taxon>asterids</taxon>
        <taxon>lamiids</taxon>
        <taxon>Gentianales</taxon>
        <taxon>Rubiaceae</taxon>
        <taxon>Cinchonoideae</taxon>
        <taxon>Cinchoneae</taxon>
        <taxon>Cinchona</taxon>
    </lineage>
</organism>
<dbReference type="Pfam" id="PF04535">
    <property type="entry name" value="CASP_dom"/>
    <property type="match status" value="1"/>
</dbReference>
<evidence type="ECO:0000256" key="4">
    <source>
        <dbReference type="ARBA" id="ARBA00022692"/>
    </source>
</evidence>
<feature type="transmembrane region" description="Helical" evidence="7">
    <location>
        <begin position="70"/>
        <end position="96"/>
    </location>
</feature>
<dbReference type="GO" id="GO:0005886">
    <property type="term" value="C:plasma membrane"/>
    <property type="evidence" value="ECO:0007669"/>
    <property type="project" value="UniProtKB-SubCell"/>
</dbReference>
<dbReference type="NCBIfam" id="TIGR01569">
    <property type="entry name" value="A_tha_TIGR01569"/>
    <property type="match status" value="1"/>
</dbReference>
<evidence type="ECO:0000256" key="7">
    <source>
        <dbReference type="RuleBase" id="RU361233"/>
    </source>
</evidence>
<evidence type="ECO:0000313" key="9">
    <source>
        <dbReference type="EMBL" id="KAL3501437.1"/>
    </source>
</evidence>
<dbReference type="PANTHER" id="PTHR36488:SF12">
    <property type="entry name" value="CASP-LIKE PROTEIN"/>
    <property type="match status" value="1"/>
</dbReference>
<protein>
    <recommendedName>
        <fullName evidence="7">CASP-like protein</fullName>
    </recommendedName>
</protein>
<keyword evidence="3 7" id="KW-1003">Cell membrane</keyword>
<evidence type="ECO:0000256" key="3">
    <source>
        <dbReference type="ARBA" id="ARBA00022475"/>
    </source>
</evidence>
<keyword evidence="10" id="KW-1185">Reference proteome</keyword>